<proteinExistence type="predicted"/>
<dbReference type="SUPFAM" id="SSF54160">
    <property type="entry name" value="Chromo domain-like"/>
    <property type="match status" value="1"/>
</dbReference>
<feature type="domain" description="Chromo" evidence="1">
    <location>
        <begin position="120"/>
        <end position="165"/>
    </location>
</feature>
<dbReference type="STRING" id="4097.A0A1S4BNL4"/>
<dbReference type="OMA" id="NIKEITW"/>
<dbReference type="InterPro" id="IPR023780">
    <property type="entry name" value="Chromo_domain"/>
</dbReference>
<feature type="domain" description="Tf2-1-like SH3-like" evidence="2">
    <location>
        <begin position="29"/>
        <end position="94"/>
    </location>
</feature>
<reference evidence="3" key="1">
    <citation type="submission" date="2025-08" db="UniProtKB">
        <authorList>
            <consortium name="RefSeq"/>
        </authorList>
    </citation>
    <scope>IDENTIFICATION</scope>
</reference>
<dbReference type="Pfam" id="PF24626">
    <property type="entry name" value="SH3_Tf2-1"/>
    <property type="match status" value="1"/>
</dbReference>
<dbReference type="InterPro" id="IPR056924">
    <property type="entry name" value="SH3_Tf2-1"/>
</dbReference>
<accession>A0A1S4BNL4</accession>
<dbReference type="Pfam" id="PF00385">
    <property type="entry name" value="Chromo"/>
    <property type="match status" value="1"/>
</dbReference>
<gene>
    <name evidence="3" type="primary">LOC107810214</name>
</gene>
<evidence type="ECO:0000259" key="1">
    <source>
        <dbReference type="Pfam" id="PF00385"/>
    </source>
</evidence>
<dbReference type="InterPro" id="IPR016197">
    <property type="entry name" value="Chromo-like_dom_sf"/>
</dbReference>
<dbReference type="PANTHER" id="PTHR46148:SF58">
    <property type="entry name" value="RETROTRANSPOSON PROTEIN"/>
    <property type="match status" value="1"/>
</dbReference>
<evidence type="ECO:0000259" key="2">
    <source>
        <dbReference type="Pfam" id="PF24626"/>
    </source>
</evidence>
<organism evidence="3">
    <name type="scientific">Nicotiana tabacum</name>
    <name type="common">Common tobacco</name>
    <dbReference type="NCBI Taxonomy" id="4097"/>
    <lineage>
        <taxon>Eukaryota</taxon>
        <taxon>Viridiplantae</taxon>
        <taxon>Streptophyta</taxon>
        <taxon>Embryophyta</taxon>
        <taxon>Tracheophyta</taxon>
        <taxon>Spermatophyta</taxon>
        <taxon>Magnoliopsida</taxon>
        <taxon>eudicotyledons</taxon>
        <taxon>Gunneridae</taxon>
        <taxon>Pentapetalae</taxon>
        <taxon>asterids</taxon>
        <taxon>lamiids</taxon>
        <taxon>Solanales</taxon>
        <taxon>Solanaceae</taxon>
        <taxon>Nicotianoideae</taxon>
        <taxon>Nicotianeae</taxon>
        <taxon>Nicotiana</taxon>
    </lineage>
</organism>
<dbReference type="KEGG" id="nta:107810214"/>
<dbReference type="OrthoDB" id="1939135at2759"/>
<sequence length="170" mass="19967">MIRNRLLTVQSRKKSYSDNLRQDLEFSMGDWVFMKVSPMKGVMRFGKRGKLRPWYIGPYRIIQKVSQVAYKLKLPPKMEAVHPVFHVSMLRKCVHDLSCITPIGDIQVSEDLSYEEIPVAILDRQVCKLRTKEVDSVKVLWRNNNIKEITWESEEDMKSRYPHLFHTTGG</sequence>
<evidence type="ECO:0000313" key="3">
    <source>
        <dbReference type="RefSeq" id="XP_016490457.1"/>
    </source>
</evidence>
<dbReference type="RefSeq" id="XP_016490457.1">
    <property type="nucleotide sequence ID" value="XM_016634971.1"/>
</dbReference>
<dbReference type="PaxDb" id="4097-A0A1S4BNL4"/>
<dbReference type="PANTHER" id="PTHR46148">
    <property type="entry name" value="CHROMO DOMAIN-CONTAINING PROTEIN"/>
    <property type="match status" value="1"/>
</dbReference>
<dbReference type="AlphaFoldDB" id="A0A1S4BNL4"/>
<protein>
    <submittedName>
        <fullName evidence="3">Uncharacterized protein</fullName>
    </submittedName>
</protein>
<name>A0A1S4BNL4_TOBAC</name>